<dbReference type="GO" id="GO:0046782">
    <property type="term" value="P:regulation of viral transcription"/>
    <property type="evidence" value="ECO:0007669"/>
    <property type="project" value="UniProtKB-UniRule"/>
</dbReference>
<comment type="catalytic activity">
    <reaction evidence="1">
        <text>L-arginyl-[protein] + NAD(+) = N(omega)-(ADP-D-ribosyl)-L-arginyl-[protein] + nicotinamide + H(+)</text>
        <dbReference type="Rhea" id="RHEA:19149"/>
        <dbReference type="Rhea" id="RHEA-COMP:10532"/>
        <dbReference type="Rhea" id="RHEA-COMP:15087"/>
        <dbReference type="ChEBI" id="CHEBI:15378"/>
        <dbReference type="ChEBI" id="CHEBI:17154"/>
        <dbReference type="ChEBI" id="CHEBI:29965"/>
        <dbReference type="ChEBI" id="CHEBI:57540"/>
        <dbReference type="ChEBI" id="CHEBI:142554"/>
        <dbReference type="EC" id="2.4.2.31"/>
    </reaction>
</comment>
<evidence type="ECO:0000259" key="2">
    <source>
        <dbReference type="Pfam" id="PF03496"/>
    </source>
</evidence>
<protein>
    <recommendedName>
        <fullName evidence="1">NAD(+)--arginine ADP-ribosyltransferase</fullName>
        <ecNumber evidence="1">2.4.2.31</ecNumber>
    </recommendedName>
</protein>
<dbReference type="GO" id="GO:0106274">
    <property type="term" value="F:NAD+-protein-arginine ADP-ribosyltransferase activity"/>
    <property type="evidence" value="ECO:0007669"/>
    <property type="project" value="UniProtKB-UniRule"/>
</dbReference>
<evidence type="ECO:0000256" key="1">
    <source>
        <dbReference type="HAMAP-Rule" id="MF_04139"/>
    </source>
</evidence>
<feature type="domain" description="ADP ribosyltransferase" evidence="2">
    <location>
        <begin position="429"/>
        <end position="609"/>
    </location>
</feature>
<dbReference type="InterPro" id="IPR003540">
    <property type="entry name" value="ADP-ribosyltransferase"/>
</dbReference>
<keyword evidence="1" id="KW-0946">Virion</keyword>
<sequence length="683" mass="76339">MFNLEIDDLMIESFEKWLLTEEEENFGSIAPVQCLKPKQNPKQLFAVQTRDKDVIVRLCNFTNKTPKIIRMGDKTAHVVLCEMNKSGRIVQLKNGLGDNPIAVMASAFDVVMETARKAQLDAVMFRFNVSRMKGKTELVKRVIERLVRRTPKFEVFQQEVMTSKKIALVVVKRRGMAIDKIKGIKLDESLFTKVESDLGDRWVSKATGESLTKDEAYAASLVSEEERNAEAEQRVAAKSRLTKEEMLKTQATYNSDYVNHPEKINLKPEEDITEAEPKKQFNTLIDRQALERSTARSLNDWTSDIITRYGFMRTIFESEADAKYAVSELVKVQDQYDPLSAEVIAASIKRLKEIMSEEVFENKITALAMDRVDQSMPADVKAEMLRSHITQIKTDALRNVASGMFEAIASNMGEMMADIDLDLPGAEGFVLSEYADAAYINMNNFLTDRKLEEFEGIADPEELVKMCDALDNAFSNYGVKLDPGTILYRGMDFRSQMWETARKQKAFYFKNYVSTSLAPNIFGGWNANVASAVAGVDSMAGSRGEGGANVAFSIAGAENIPVLPVGNKAFAYKECEILLPRGVVLSFDTVTRATASTDSQETYYIEAHIMNKSELAALQESGEMIADGDAFIREGVVKPASDLSFSSFISEAKTERKKADKATLRQLIADLVSVDAMPDKFKM</sequence>
<organism evidence="3 4">
    <name type="scientific">Enterobacteria phage GEC-3S</name>
    <dbReference type="NCBI Taxonomy" id="1222338"/>
    <lineage>
        <taxon>Viruses</taxon>
        <taxon>Duplodnaviria</taxon>
        <taxon>Heunggongvirae</taxon>
        <taxon>Uroviricota</taxon>
        <taxon>Caudoviricetes</taxon>
        <taxon>Pantevenvirales</taxon>
        <taxon>Straboviridae</taxon>
        <taxon>Krischvirus</taxon>
        <taxon>Krischvirus gec3s</taxon>
    </lineage>
</organism>
<keyword evidence="1" id="KW-0328">Glycosyltransferase</keyword>
<dbReference type="GeneID" id="23301224"/>
<keyword evidence="1" id="KW-0548">Nucleotidyltransferase</keyword>
<accession>A0A0B7MSY5</accession>
<dbReference type="GO" id="GO:0016779">
    <property type="term" value="F:nucleotidyltransferase activity"/>
    <property type="evidence" value="ECO:0007669"/>
    <property type="project" value="UniProtKB-KW"/>
</dbReference>
<dbReference type="EMBL" id="HE978309">
    <property type="protein sequence ID" value="CEO90792.1"/>
    <property type="molecule type" value="Genomic_DNA"/>
</dbReference>
<dbReference type="Gene3D" id="3.90.176.10">
    <property type="entry name" value="Toxin ADP-ribosyltransferase, Chain A, domain 1"/>
    <property type="match status" value="1"/>
</dbReference>
<dbReference type="GO" id="GO:0005576">
    <property type="term" value="C:extracellular region"/>
    <property type="evidence" value="ECO:0007669"/>
    <property type="project" value="InterPro"/>
</dbReference>
<feature type="site" description="Cleavage" evidence="1">
    <location>
        <begin position="12"/>
        <end position="13"/>
    </location>
</feature>
<evidence type="ECO:0000313" key="4">
    <source>
        <dbReference type="Proteomes" id="UP000203896"/>
    </source>
</evidence>
<dbReference type="Pfam" id="PF03496">
    <property type="entry name" value="ADPrib_exo_Tox"/>
    <property type="match status" value="1"/>
</dbReference>
<comment type="function">
    <text evidence="1">ADP-ribosyltransferase that efficiently ADP-ribosylates one of the two alpha subunits of host RNA polymerase RPOA on an arginine located in the C-terminal region. ADP-ribosylation of RPOA alpha subunit enhances the transcription of viral early genes. Also ribosylates RPOA subunits beta, beta' and sigma 70 and performs an autoribosylation reaction.</text>
</comment>
<comment type="caution">
    <text evidence="1">Lacks conserved residue(s) required for the propagation of feature annotation.</text>
</comment>
<dbReference type="OrthoDB" id="1983at10239"/>
<comment type="similarity">
    <text evidence="1">Belongs to the Tevenvirinae NAD(+)--arginine ADP-ribosyltransferase family.</text>
</comment>
<dbReference type="InterPro" id="IPR016225">
    <property type="entry name" value="Phage_T4_Alt-like"/>
</dbReference>
<dbReference type="SUPFAM" id="SSF56399">
    <property type="entry name" value="ADP-ribosylation"/>
    <property type="match status" value="1"/>
</dbReference>
<dbReference type="RefSeq" id="YP_009118872.1">
    <property type="nucleotide sequence ID" value="NC_025425.1"/>
</dbReference>
<gene>
    <name evidence="3" type="primary">alt</name>
    <name evidence="3" type="ORF">BN201_0189</name>
</gene>
<reference evidence="3 4" key="1">
    <citation type="submission" date="2012-08" db="EMBL/GenBank/DDBJ databases">
        <title>Selection and characterization of a candidate therapeutic bacteriophage that lyses the German Escherichia coli O104:H4 outbreak strain.</title>
        <authorList>
            <person name="Merabishvilli M."/>
            <person name="De Vos D."/>
            <person name="Verbeken G."/>
            <person name="Kropinski A."/>
            <person name="Vandenheuvel D."/>
            <person name="Lavigne R."/>
            <person name="Wattiau P."/>
            <person name="Mast J."/>
            <person name="Ragimbeau C."/>
            <person name="Mossong J."/>
            <person name="Scheres J."/>
            <person name="Chanishvili N."/>
            <person name="Vaneechoutte M."/>
            <person name="Pirnay J.P."/>
        </authorList>
    </citation>
    <scope>NUCLEOTIDE SEQUENCE [LARGE SCALE GENOMIC DNA]</scope>
</reference>
<dbReference type="GO" id="GO:0044423">
    <property type="term" value="C:virion component"/>
    <property type="evidence" value="ECO:0007669"/>
    <property type="project" value="UniProtKB-UniRule"/>
</dbReference>
<feature type="chain" id="PRO_5042303284" description="NAD(+)--arginine ADP-ribosyltransferase" evidence="1">
    <location>
        <begin position="1"/>
        <end position="683"/>
    </location>
</feature>
<feature type="active site" evidence="1">
    <location>
        <position position="576"/>
    </location>
</feature>
<proteinExistence type="inferred from homology"/>
<dbReference type="PROSITE" id="PS51996">
    <property type="entry name" value="TR_MART"/>
    <property type="match status" value="1"/>
</dbReference>
<keyword evidence="4" id="KW-1185">Reference proteome</keyword>
<dbReference type="KEGG" id="vg:23301224"/>
<dbReference type="PIRSF" id="PIRSF000491">
    <property type="entry name" value="Alt_phage"/>
    <property type="match status" value="1"/>
</dbReference>
<dbReference type="Proteomes" id="UP000203896">
    <property type="component" value="Segment"/>
</dbReference>
<dbReference type="HAMAP" id="MF_04139">
    <property type="entry name" value="ALT_T4"/>
    <property type="match status" value="1"/>
</dbReference>
<dbReference type="EC" id="2.4.2.31" evidence="1"/>
<keyword evidence="1" id="KW-0520">NAD</keyword>
<name>A0A0B7MSY5_9CAUD</name>
<evidence type="ECO:0000313" key="3">
    <source>
        <dbReference type="EMBL" id="CEO90792.1"/>
    </source>
</evidence>
<comment type="subcellular location">
    <subcellularLocation>
        <location evidence="1">Virion</location>
    </subcellularLocation>
    <text evidence="1">About 25-50 copies per virion. This protein is injected into the bacterial cell along with the viral DNA.</text>
</comment>
<keyword evidence="1" id="KW-0808">Transferase</keyword>